<feature type="region of interest" description="Disordered" evidence="2">
    <location>
        <begin position="186"/>
        <end position="209"/>
    </location>
</feature>
<feature type="domain" description="Activator of Hsp90 ATPase AHSA1-like N-terminal" evidence="3">
    <location>
        <begin position="29"/>
        <end position="169"/>
    </location>
</feature>
<dbReference type="InterPro" id="IPR013538">
    <property type="entry name" value="ASHA1/2-like_C"/>
</dbReference>
<dbReference type="EMBL" id="EF084940">
    <property type="protein sequence ID" value="ABK24249.1"/>
    <property type="molecule type" value="mRNA"/>
</dbReference>
<proteinExistence type="evidence at transcript level"/>
<dbReference type="InterPro" id="IPR023393">
    <property type="entry name" value="START-like_dom_sf"/>
</dbReference>
<dbReference type="InterPro" id="IPR015310">
    <property type="entry name" value="AHSA1-like_N"/>
</dbReference>
<dbReference type="PANTHER" id="PTHR13009">
    <property type="entry name" value="HEAT SHOCK PROTEIN 90 HSP90 CO-CHAPERONE AHA-1"/>
    <property type="match status" value="1"/>
</dbReference>
<dbReference type="CDD" id="cd08892">
    <property type="entry name" value="SRPBCC_Aha1"/>
    <property type="match status" value="1"/>
</dbReference>
<accession>A9NUD8</accession>
<evidence type="ECO:0000313" key="4">
    <source>
        <dbReference type="EMBL" id="ABK24249.1"/>
    </source>
</evidence>
<dbReference type="SMART" id="SM01000">
    <property type="entry name" value="Aha1_N"/>
    <property type="match status" value="1"/>
</dbReference>
<evidence type="ECO:0000256" key="2">
    <source>
        <dbReference type="SAM" id="MobiDB-lite"/>
    </source>
</evidence>
<reference evidence="4" key="1">
    <citation type="journal article" date="2008" name="BMC Genomics">
        <title>A conifer genomics resource of 200,000 spruce (Picea spp.) ESTs and 6,464 high-quality, sequence-finished full-length cDNAs for Sitka spruce (Picea sitchensis).</title>
        <authorList>
            <person name="Ralph S.G."/>
            <person name="Chun H.J."/>
            <person name="Kolosova N."/>
            <person name="Cooper D."/>
            <person name="Oddy C."/>
            <person name="Ritland C.E."/>
            <person name="Kirkpatrick R."/>
            <person name="Moore R."/>
            <person name="Barber S."/>
            <person name="Holt R.A."/>
            <person name="Jones S.J."/>
            <person name="Marra M.A."/>
            <person name="Douglas C.J."/>
            <person name="Ritland K."/>
            <person name="Bohlmann J."/>
        </authorList>
    </citation>
    <scope>NUCLEOTIDE SEQUENCE</scope>
    <source>
        <tissue evidence="4">Green portion of the leader tissue</tissue>
    </source>
</reference>
<sequence>MAKFGAGDKRWIVDDRADGTNVHNWHWAEKDCLEWSRGRLAGLLQDLTVLDGHAQGSNLIFFIKTRTVDKVEGEAYINIRKGKVIPGYELTVTISWSGEAKDESGNTLATVDGNLHLPYLADENADQDPEIKISANTDTPYAEELRQAFLAHGKPLILERVKQYVQHMTAGGPAKDELESKVLVSKDKPSKPKIPEKGVEGKQTPPLPPTVVKEGFKTIHLTEKFHCRPRDIFDILMDENRWKGFTQSNAKISREVGGSFSLFDGAITGVIQDLQQDKLLVQKWRFGNWDDGVFSTVTMTFEEPEVGVTIVKLTQTNVPEEDRFGNATVVENTERGWRELIFHKIRAVFGYGI</sequence>
<dbReference type="GO" id="GO:0001671">
    <property type="term" value="F:ATPase activator activity"/>
    <property type="evidence" value="ECO:0007669"/>
    <property type="project" value="InterPro"/>
</dbReference>
<evidence type="ECO:0000256" key="1">
    <source>
        <dbReference type="ARBA" id="ARBA00006817"/>
    </source>
</evidence>
<protein>
    <recommendedName>
        <fullName evidence="3">Activator of Hsp90 ATPase AHSA1-like N-terminal domain-containing protein</fullName>
    </recommendedName>
</protein>
<dbReference type="GO" id="GO:0051087">
    <property type="term" value="F:protein-folding chaperone binding"/>
    <property type="evidence" value="ECO:0007669"/>
    <property type="project" value="InterPro"/>
</dbReference>
<dbReference type="Gene3D" id="3.30.530.20">
    <property type="match status" value="1"/>
</dbReference>
<dbReference type="AlphaFoldDB" id="A9NUD8"/>
<dbReference type="InterPro" id="IPR036338">
    <property type="entry name" value="Aha1"/>
</dbReference>
<dbReference type="SUPFAM" id="SSF55961">
    <property type="entry name" value="Bet v1-like"/>
    <property type="match status" value="1"/>
</dbReference>
<dbReference type="GO" id="GO:0006457">
    <property type="term" value="P:protein folding"/>
    <property type="evidence" value="ECO:0007669"/>
    <property type="project" value="TreeGrafter"/>
</dbReference>
<organism evidence="4">
    <name type="scientific">Picea sitchensis</name>
    <name type="common">Sitka spruce</name>
    <name type="synonym">Pinus sitchensis</name>
    <dbReference type="NCBI Taxonomy" id="3332"/>
    <lineage>
        <taxon>Eukaryota</taxon>
        <taxon>Viridiplantae</taxon>
        <taxon>Streptophyta</taxon>
        <taxon>Embryophyta</taxon>
        <taxon>Tracheophyta</taxon>
        <taxon>Spermatophyta</taxon>
        <taxon>Pinopsida</taxon>
        <taxon>Pinidae</taxon>
        <taxon>Conifers I</taxon>
        <taxon>Pinales</taxon>
        <taxon>Pinaceae</taxon>
        <taxon>Picea</taxon>
    </lineage>
</organism>
<name>A9NUD8_PICSI</name>
<dbReference type="Gene3D" id="3.15.10.20">
    <property type="entry name" value="Activator of Hsp90 ATPase Aha1, N-terminal domain"/>
    <property type="match status" value="1"/>
</dbReference>
<dbReference type="Pfam" id="PF08327">
    <property type="entry name" value="AHSA1"/>
    <property type="match status" value="1"/>
</dbReference>
<feature type="compositionally biased region" description="Basic and acidic residues" evidence="2">
    <location>
        <begin position="186"/>
        <end position="200"/>
    </location>
</feature>
<dbReference type="Pfam" id="PF09229">
    <property type="entry name" value="Aha1_N"/>
    <property type="match status" value="1"/>
</dbReference>
<comment type="similarity">
    <text evidence="1">Belongs to the AHA1 family.</text>
</comment>
<dbReference type="PANTHER" id="PTHR13009:SF8">
    <property type="entry name" value="AHA1 DOMAIN-CONTAINING PROTEIN"/>
    <property type="match status" value="1"/>
</dbReference>
<dbReference type="GO" id="GO:0005829">
    <property type="term" value="C:cytosol"/>
    <property type="evidence" value="ECO:0007669"/>
    <property type="project" value="TreeGrafter"/>
</dbReference>
<dbReference type="SUPFAM" id="SSF103111">
    <property type="entry name" value="Activator of Hsp90 ATPase, Aha1"/>
    <property type="match status" value="1"/>
</dbReference>
<dbReference type="OMA" id="HIAMKWR"/>
<evidence type="ECO:0000259" key="3">
    <source>
        <dbReference type="SMART" id="SM01000"/>
    </source>
</evidence>